<protein>
    <recommendedName>
        <fullName evidence="3">Secreted protein</fullName>
    </recommendedName>
</protein>
<feature type="chain" id="PRO_5002059556" description="Secreted protein" evidence="1">
    <location>
        <begin position="19"/>
        <end position="77"/>
    </location>
</feature>
<sequence>MFFLLLTNSFCNASLILSLTLSSSTQSFSKKCTIQPCNAPNPIQPNSTQQVMLETPRQVMLGSDNGAMSSCGSTPLP</sequence>
<name>A0A0A8Y2J2_ARUDO</name>
<dbReference type="EMBL" id="GBRH01277504">
    <property type="protein sequence ID" value="JAD20391.1"/>
    <property type="molecule type" value="Transcribed_RNA"/>
</dbReference>
<evidence type="ECO:0000256" key="1">
    <source>
        <dbReference type="SAM" id="SignalP"/>
    </source>
</evidence>
<keyword evidence="1" id="KW-0732">Signal</keyword>
<accession>A0A0A8Y2J2</accession>
<proteinExistence type="predicted"/>
<reference evidence="2" key="2">
    <citation type="journal article" date="2015" name="Data Brief">
        <title>Shoot transcriptome of the giant reed, Arundo donax.</title>
        <authorList>
            <person name="Barrero R.A."/>
            <person name="Guerrero F.D."/>
            <person name="Moolhuijzen P."/>
            <person name="Goolsby J.A."/>
            <person name="Tidwell J."/>
            <person name="Bellgard S.E."/>
            <person name="Bellgard M.I."/>
        </authorList>
    </citation>
    <scope>NUCLEOTIDE SEQUENCE</scope>
    <source>
        <tissue evidence="2">Shoot tissue taken approximately 20 cm above the soil surface</tissue>
    </source>
</reference>
<organism evidence="2">
    <name type="scientific">Arundo donax</name>
    <name type="common">Giant reed</name>
    <name type="synonym">Donax arundinaceus</name>
    <dbReference type="NCBI Taxonomy" id="35708"/>
    <lineage>
        <taxon>Eukaryota</taxon>
        <taxon>Viridiplantae</taxon>
        <taxon>Streptophyta</taxon>
        <taxon>Embryophyta</taxon>
        <taxon>Tracheophyta</taxon>
        <taxon>Spermatophyta</taxon>
        <taxon>Magnoliopsida</taxon>
        <taxon>Liliopsida</taxon>
        <taxon>Poales</taxon>
        <taxon>Poaceae</taxon>
        <taxon>PACMAD clade</taxon>
        <taxon>Arundinoideae</taxon>
        <taxon>Arundineae</taxon>
        <taxon>Arundo</taxon>
    </lineage>
</organism>
<evidence type="ECO:0008006" key="3">
    <source>
        <dbReference type="Google" id="ProtNLM"/>
    </source>
</evidence>
<dbReference type="AlphaFoldDB" id="A0A0A8Y2J2"/>
<evidence type="ECO:0000313" key="2">
    <source>
        <dbReference type="EMBL" id="JAD20391.1"/>
    </source>
</evidence>
<reference evidence="2" key="1">
    <citation type="submission" date="2014-09" db="EMBL/GenBank/DDBJ databases">
        <authorList>
            <person name="Magalhaes I.L.F."/>
            <person name="Oliveira U."/>
            <person name="Santos F.R."/>
            <person name="Vidigal T.H.D.A."/>
            <person name="Brescovit A.D."/>
            <person name="Santos A.J."/>
        </authorList>
    </citation>
    <scope>NUCLEOTIDE SEQUENCE</scope>
    <source>
        <tissue evidence="2">Shoot tissue taken approximately 20 cm above the soil surface</tissue>
    </source>
</reference>
<feature type="signal peptide" evidence="1">
    <location>
        <begin position="1"/>
        <end position="18"/>
    </location>
</feature>